<dbReference type="Gene3D" id="2.40.70.10">
    <property type="entry name" value="Acid Proteases"/>
    <property type="match status" value="2"/>
</dbReference>
<reference evidence="11" key="1">
    <citation type="submission" date="2025-08" db="UniProtKB">
        <authorList>
            <consortium name="RefSeq"/>
        </authorList>
    </citation>
    <scope>IDENTIFICATION</scope>
</reference>
<dbReference type="KEGG" id="nnu:104587552"/>
<dbReference type="AlphaFoldDB" id="A0A1U7YZ96"/>
<dbReference type="RefSeq" id="XP_010243511.1">
    <property type="nucleotide sequence ID" value="XM_010245209.2"/>
</dbReference>
<evidence type="ECO:0000256" key="8">
    <source>
        <dbReference type="ARBA" id="ARBA00077656"/>
    </source>
</evidence>
<dbReference type="Pfam" id="PF14543">
    <property type="entry name" value="TAXi_N"/>
    <property type="match status" value="1"/>
</dbReference>
<comment type="similarity">
    <text evidence="1">Belongs to the peptidase A1 family.</text>
</comment>
<keyword evidence="3" id="KW-0732">Signal</keyword>
<accession>A0A1U7YZ96</accession>
<evidence type="ECO:0000313" key="10">
    <source>
        <dbReference type="Proteomes" id="UP000189703"/>
    </source>
</evidence>
<keyword evidence="6" id="KW-0378">Hydrolase</keyword>
<dbReference type="InterPro" id="IPR021109">
    <property type="entry name" value="Peptidase_aspartic_dom_sf"/>
</dbReference>
<dbReference type="InterPro" id="IPR032799">
    <property type="entry name" value="TAXi_C"/>
</dbReference>
<dbReference type="GeneID" id="104587552"/>
<dbReference type="GO" id="GO:0004190">
    <property type="term" value="F:aspartic-type endopeptidase activity"/>
    <property type="evidence" value="ECO:0007669"/>
    <property type="project" value="UniProtKB-KW"/>
</dbReference>
<evidence type="ECO:0000256" key="5">
    <source>
        <dbReference type="ARBA" id="ARBA00022750"/>
    </source>
</evidence>
<gene>
    <name evidence="11" type="primary">LOC104587552</name>
</gene>
<keyword evidence="10" id="KW-1185">Reference proteome</keyword>
<dbReference type="InterPro" id="IPR032861">
    <property type="entry name" value="TAXi_N"/>
</dbReference>
<evidence type="ECO:0000256" key="6">
    <source>
        <dbReference type="ARBA" id="ARBA00022801"/>
    </source>
</evidence>
<evidence type="ECO:0000256" key="7">
    <source>
        <dbReference type="ARBA" id="ARBA00068871"/>
    </source>
</evidence>
<dbReference type="FunCoup" id="A0A1U7YZ96">
    <property type="interactions" value="27"/>
</dbReference>
<dbReference type="Proteomes" id="UP000189703">
    <property type="component" value="Unplaced"/>
</dbReference>
<dbReference type="FunFam" id="2.40.70.10:FF:000015">
    <property type="entry name" value="Aspartyl protease family protein"/>
    <property type="match status" value="1"/>
</dbReference>
<evidence type="ECO:0000256" key="3">
    <source>
        <dbReference type="ARBA" id="ARBA00022729"/>
    </source>
</evidence>
<dbReference type="OrthoDB" id="2747330at2759"/>
<evidence type="ECO:0000313" key="11">
    <source>
        <dbReference type="RefSeq" id="XP_010243511.1"/>
    </source>
</evidence>
<evidence type="ECO:0000256" key="1">
    <source>
        <dbReference type="ARBA" id="ARBA00007447"/>
    </source>
</evidence>
<sequence>METKGSTMSFLVVSVLVLSAMFQDCSAAFNLLNRKKPSASAAASSSAKRDAKSAPSSVVFPVRGNVYPEGLYYVTLYIGQQPKPYYLDIDTGSDLTWLQCDAPCVSCSQVPHPLYRPKNNLVYCQDPICASVNHPGNHKCERPKDQCDYDIEYADHGSSLGVLVKDEFPLRVTNGSLLKPHLVFGCGYDQEFSTVSSSPTDGVLGLGNSKSSIISQLSDQGLTRNVVGHCFDGQGGGFLFFGDDLVPPSGVVWTPMSRNPLNKYYSPGPAQLIFGGQHTGVKGLMTVFDSGSSYTYFNSKFYQTFISLVRKDLTGKPLKEARDDQTLPICWKGTKPFKSIRDVKEHFKPLTLSFSNGKNARLEILPESYLIISSHGNACLGILNGTEIGLQDINIIGDTLLRDKIVIYDNEKRQIGWIATYCNRLPNEDRGGKASHPYGIDFSILSDQYPAVYSFGDDAV</sequence>
<dbReference type="InterPro" id="IPR033121">
    <property type="entry name" value="PEPTIDASE_A1"/>
</dbReference>
<organism evidence="10 11">
    <name type="scientific">Nelumbo nucifera</name>
    <name type="common">Sacred lotus</name>
    <dbReference type="NCBI Taxonomy" id="4432"/>
    <lineage>
        <taxon>Eukaryota</taxon>
        <taxon>Viridiplantae</taxon>
        <taxon>Streptophyta</taxon>
        <taxon>Embryophyta</taxon>
        <taxon>Tracheophyta</taxon>
        <taxon>Spermatophyta</taxon>
        <taxon>Magnoliopsida</taxon>
        <taxon>Proteales</taxon>
        <taxon>Nelumbonaceae</taxon>
        <taxon>Nelumbo</taxon>
    </lineage>
</organism>
<dbReference type="InterPro" id="IPR001461">
    <property type="entry name" value="Aspartic_peptidase_A1"/>
</dbReference>
<feature type="domain" description="Peptidase A1" evidence="9">
    <location>
        <begin position="72"/>
        <end position="418"/>
    </location>
</feature>
<name>A0A1U7YZ96_NELNU</name>
<dbReference type="FunFam" id="2.40.70.10:FF:000027">
    <property type="entry name" value="Aspartic proteinase Asp1 isoform A"/>
    <property type="match status" value="1"/>
</dbReference>
<dbReference type="SUPFAM" id="SSF50630">
    <property type="entry name" value="Acid proteases"/>
    <property type="match status" value="1"/>
</dbReference>
<dbReference type="PRINTS" id="PR00792">
    <property type="entry name" value="PEPSIN"/>
</dbReference>
<dbReference type="Pfam" id="PF14541">
    <property type="entry name" value="TAXi_C"/>
    <property type="match status" value="1"/>
</dbReference>
<dbReference type="PANTHER" id="PTHR13683">
    <property type="entry name" value="ASPARTYL PROTEASES"/>
    <property type="match status" value="1"/>
</dbReference>
<evidence type="ECO:0000256" key="4">
    <source>
        <dbReference type="ARBA" id="ARBA00022737"/>
    </source>
</evidence>
<keyword evidence="5" id="KW-0064">Aspartyl protease</keyword>
<keyword evidence="4" id="KW-0677">Repeat</keyword>
<evidence type="ECO:0000259" key="9">
    <source>
        <dbReference type="PROSITE" id="PS51767"/>
    </source>
</evidence>
<evidence type="ECO:0000256" key="2">
    <source>
        <dbReference type="ARBA" id="ARBA00022670"/>
    </source>
</evidence>
<dbReference type="GO" id="GO:0006508">
    <property type="term" value="P:proteolysis"/>
    <property type="evidence" value="ECO:0007669"/>
    <property type="project" value="UniProtKB-KW"/>
</dbReference>
<proteinExistence type="inferred from homology"/>
<dbReference type="PROSITE" id="PS51767">
    <property type="entry name" value="PEPTIDASE_A1"/>
    <property type="match status" value="1"/>
</dbReference>
<dbReference type="OMA" id="KYYSPGP"/>
<keyword evidence="2" id="KW-0645">Protease</keyword>
<dbReference type="eggNOG" id="KOG1339">
    <property type="taxonomic scope" value="Eukaryota"/>
</dbReference>
<protein>
    <recommendedName>
        <fullName evidence="7">Aspartic proteinase Asp1</fullName>
    </recommendedName>
    <alternativeName>
        <fullName evidence="8">Nucellin-like protein</fullName>
    </alternativeName>
</protein>
<dbReference type="PANTHER" id="PTHR13683:SF800">
    <property type="entry name" value="EUKARYOTIC ASPARTYL PROTEASE FAMILY PROTEIN"/>
    <property type="match status" value="1"/>
</dbReference>